<dbReference type="InterPro" id="IPR011006">
    <property type="entry name" value="CheY-like_superfamily"/>
</dbReference>
<dbReference type="PROSITE" id="PS51755">
    <property type="entry name" value="OMPR_PHOB"/>
    <property type="match status" value="1"/>
</dbReference>
<dbReference type="Gene3D" id="3.40.50.2300">
    <property type="match status" value="1"/>
</dbReference>
<keyword evidence="3" id="KW-0805">Transcription regulation</keyword>
<evidence type="ECO:0000256" key="4">
    <source>
        <dbReference type="ARBA" id="ARBA00023125"/>
    </source>
</evidence>
<keyword evidence="1 6" id="KW-0597">Phosphoprotein</keyword>
<dbReference type="InterPro" id="IPR039420">
    <property type="entry name" value="WalR-like"/>
</dbReference>
<dbReference type="Proteomes" id="UP001321445">
    <property type="component" value="Chromosome"/>
</dbReference>
<proteinExistence type="predicted"/>
<evidence type="ECO:0000256" key="6">
    <source>
        <dbReference type="PROSITE-ProRule" id="PRU00169"/>
    </source>
</evidence>
<dbReference type="CDD" id="cd00383">
    <property type="entry name" value="trans_reg_C"/>
    <property type="match status" value="1"/>
</dbReference>
<dbReference type="Pfam" id="PF00486">
    <property type="entry name" value="Trans_reg_C"/>
    <property type="match status" value="1"/>
</dbReference>
<evidence type="ECO:0000313" key="10">
    <source>
        <dbReference type="EMBL" id="BDY12732.1"/>
    </source>
</evidence>
<accession>A0ABM8FLW8</accession>
<dbReference type="SMART" id="SM00862">
    <property type="entry name" value="Trans_reg_C"/>
    <property type="match status" value="1"/>
</dbReference>
<feature type="DNA-binding region" description="OmpR/PhoB-type" evidence="7">
    <location>
        <begin position="138"/>
        <end position="232"/>
    </location>
</feature>
<dbReference type="InterPro" id="IPR001867">
    <property type="entry name" value="OmpR/PhoB-type_DNA-bd"/>
</dbReference>
<protein>
    <submittedName>
        <fullName evidence="10">DNA-binding response regulator</fullName>
    </submittedName>
</protein>
<dbReference type="EMBL" id="AP027370">
    <property type="protein sequence ID" value="BDY12732.1"/>
    <property type="molecule type" value="Genomic_DNA"/>
</dbReference>
<reference evidence="10 11" key="1">
    <citation type="submission" date="2023-03" db="EMBL/GenBank/DDBJ databases">
        <title>Description of Hydrogenimonas sp. ISO32.</title>
        <authorList>
            <person name="Mino S."/>
            <person name="Fukazawa S."/>
            <person name="Sawabe T."/>
        </authorList>
    </citation>
    <scope>NUCLEOTIDE SEQUENCE [LARGE SCALE GENOMIC DNA]</scope>
    <source>
        <strain evidence="10 11">ISO32</strain>
    </source>
</reference>
<evidence type="ECO:0000256" key="3">
    <source>
        <dbReference type="ARBA" id="ARBA00023015"/>
    </source>
</evidence>
<organism evidence="10 11">
    <name type="scientific">Hydrogenimonas cancrithermarum</name>
    <dbReference type="NCBI Taxonomy" id="2993563"/>
    <lineage>
        <taxon>Bacteria</taxon>
        <taxon>Pseudomonadati</taxon>
        <taxon>Campylobacterota</taxon>
        <taxon>Epsilonproteobacteria</taxon>
        <taxon>Campylobacterales</taxon>
        <taxon>Hydrogenimonadaceae</taxon>
        <taxon>Hydrogenimonas</taxon>
    </lineage>
</organism>
<dbReference type="SUPFAM" id="SSF46894">
    <property type="entry name" value="C-terminal effector domain of the bipartite response regulators"/>
    <property type="match status" value="1"/>
</dbReference>
<dbReference type="Pfam" id="PF00072">
    <property type="entry name" value="Response_reg"/>
    <property type="match status" value="1"/>
</dbReference>
<evidence type="ECO:0000259" key="9">
    <source>
        <dbReference type="PROSITE" id="PS51755"/>
    </source>
</evidence>
<evidence type="ECO:0000256" key="5">
    <source>
        <dbReference type="ARBA" id="ARBA00023163"/>
    </source>
</evidence>
<feature type="domain" description="Response regulatory" evidence="8">
    <location>
        <begin position="14"/>
        <end position="128"/>
    </location>
</feature>
<dbReference type="SUPFAM" id="SSF52172">
    <property type="entry name" value="CheY-like"/>
    <property type="match status" value="1"/>
</dbReference>
<keyword evidence="4 7" id="KW-0238">DNA-binding</keyword>
<dbReference type="SMART" id="SM00448">
    <property type="entry name" value="REC"/>
    <property type="match status" value="1"/>
</dbReference>
<dbReference type="GO" id="GO:0003677">
    <property type="term" value="F:DNA binding"/>
    <property type="evidence" value="ECO:0007669"/>
    <property type="project" value="UniProtKB-KW"/>
</dbReference>
<dbReference type="PANTHER" id="PTHR48111">
    <property type="entry name" value="REGULATOR OF RPOS"/>
    <property type="match status" value="1"/>
</dbReference>
<feature type="domain" description="OmpR/PhoB-type" evidence="9">
    <location>
        <begin position="138"/>
        <end position="232"/>
    </location>
</feature>
<dbReference type="InterPro" id="IPR036388">
    <property type="entry name" value="WH-like_DNA-bd_sf"/>
</dbReference>
<dbReference type="Gene3D" id="1.10.10.10">
    <property type="entry name" value="Winged helix-like DNA-binding domain superfamily/Winged helix DNA-binding domain"/>
    <property type="match status" value="1"/>
</dbReference>
<keyword evidence="11" id="KW-1185">Reference proteome</keyword>
<dbReference type="PANTHER" id="PTHR48111:SF1">
    <property type="entry name" value="TWO-COMPONENT RESPONSE REGULATOR ORR33"/>
    <property type="match status" value="1"/>
</dbReference>
<dbReference type="InterPro" id="IPR001789">
    <property type="entry name" value="Sig_transdc_resp-reg_receiver"/>
</dbReference>
<name>A0ABM8FLW8_9BACT</name>
<sequence>MEQKDFIRAMKRCTVLYVEDDHELRAYISEFLRRFCKDIYEAENAENAYDLYLRKHPEIILLDINLPGMSGIDFCETIRRKDARTRIIMSTAYTDKDFLLKVVELGLTRYLVKPMTSEELFGAFDKALQELEAIDNRFGAVDLGEGFFYQSKAKCLYKGDETIPLRKKEIQLLDFFIDHQEEVVSYELLEQAVWPDGAMTPNAIRSQIRNLRRKTHDGILENISGIGYRLYRKPAS</sequence>
<dbReference type="RefSeq" id="WP_286337911.1">
    <property type="nucleotide sequence ID" value="NZ_AP027370.1"/>
</dbReference>
<dbReference type="PROSITE" id="PS50110">
    <property type="entry name" value="RESPONSE_REGULATORY"/>
    <property type="match status" value="1"/>
</dbReference>
<keyword evidence="5" id="KW-0804">Transcription</keyword>
<evidence type="ECO:0000256" key="7">
    <source>
        <dbReference type="PROSITE-ProRule" id="PRU01091"/>
    </source>
</evidence>
<evidence type="ECO:0000259" key="8">
    <source>
        <dbReference type="PROSITE" id="PS50110"/>
    </source>
</evidence>
<keyword evidence="2" id="KW-0902">Two-component regulatory system</keyword>
<gene>
    <name evidence="10" type="ORF">HCR_10440</name>
</gene>
<evidence type="ECO:0000256" key="1">
    <source>
        <dbReference type="ARBA" id="ARBA00022553"/>
    </source>
</evidence>
<evidence type="ECO:0000313" key="11">
    <source>
        <dbReference type="Proteomes" id="UP001321445"/>
    </source>
</evidence>
<feature type="modified residue" description="4-aspartylphosphate" evidence="6">
    <location>
        <position position="63"/>
    </location>
</feature>
<dbReference type="InterPro" id="IPR016032">
    <property type="entry name" value="Sig_transdc_resp-reg_C-effctor"/>
</dbReference>
<evidence type="ECO:0000256" key="2">
    <source>
        <dbReference type="ARBA" id="ARBA00023012"/>
    </source>
</evidence>